<proteinExistence type="inferred from homology"/>
<dbReference type="AlphaFoldDB" id="A0A0D3JHT6"/>
<keyword evidence="2" id="KW-0326">Glycosidase</keyword>
<reference evidence="8" key="1">
    <citation type="journal article" date="2013" name="Nature">
        <title>Pan genome of the phytoplankton Emiliania underpins its global distribution.</title>
        <authorList>
            <person name="Read B.A."/>
            <person name="Kegel J."/>
            <person name="Klute M.J."/>
            <person name="Kuo A."/>
            <person name="Lefebvre S.C."/>
            <person name="Maumus F."/>
            <person name="Mayer C."/>
            <person name="Miller J."/>
            <person name="Monier A."/>
            <person name="Salamov A."/>
            <person name="Young J."/>
            <person name="Aguilar M."/>
            <person name="Claverie J.M."/>
            <person name="Frickenhaus S."/>
            <person name="Gonzalez K."/>
            <person name="Herman E.K."/>
            <person name="Lin Y.C."/>
            <person name="Napier J."/>
            <person name="Ogata H."/>
            <person name="Sarno A.F."/>
            <person name="Shmutz J."/>
            <person name="Schroeder D."/>
            <person name="de Vargas C."/>
            <person name="Verret F."/>
            <person name="von Dassow P."/>
            <person name="Valentin K."/>
            <person name="Van de Peer Y."/>
            <person name="Wheeler G."/>
            <person name="Dacks J.B."/>
            <person name="Delwiche C.F."/>
            <person name="Dyhrman S.T."/>
            <person name="Glockner G."/>
            <person name="John U."/>
            <person name="Richards T."/>
            <person name="Worden A.Z."/>
            <person name="Zhang X."/>
            <person name="Grigoriev I.V."/>
            <person name="Allen A.E."/>
            <person name="Bidle K."/>
            <person name="Borodovsky M."/>
            <person name="Bowler C."/>
            <person name="Brownlee C."/>
            <person name="Cock J.M."/>
            <person name="Elias M."/>
            <person name="Gladyshev V.N."/>
            <person name="Groth M."/>
            <person name="Guda C."/>
            <person name="Hadaegh A."/>
            <person name="Iglesias-Rodriguez M.D."/>
            <person name="Jenkins J."/>
            <person name="Jones B.M."/>
            <person name="Lawson T."/>
            <person name="Leese F."/>
            <person name="Lindquist E."/>
            <person name="Lobanov A."/>
            <person name="Lomsadze A."/>
            <person name="Malik S.B."/>
            <person name="Marsh M.E."/>
            <person name="Mackinder L."/>
            <person name="Mock T."/>
            <person name="Mueller-Roeber B."/>
            <person name="Pagarete A."/>
            <person name="Parker M."/>
            <person name="Probert I."/>
            <person name="Quesneville H."/>
            <person name="Raines C."/>
            <person name="Rensing S.A."/>
            <person name="Riano-Pachon D.M."/>
            <person name="Richier S."/>
            <person name="Rokitta S."/>
            <person name="Shiraiwa Y."/>
            <person name="Soanes D.M."/>
            <person name="van der Giezen M."/>
            <person name="Wahlund T.M."/>
            <person name="Williams B."/>
            <person name="Wilson W."/>
            <person name="Wolfe G."/>
            <person name="Wurch L.L."/>
        </authorList>
    </citation>
    <scope>NUCLEOTIDE SEQUENCE</scope>
</reference>
<dbReference type="GO" id="GO:0004553">
    <property type="term" value="F:hydrolase activity, hydrolyzing O-glycosyl compounds"/>
    <property type="evidence" value="ECO:0007669"/>
    <property type="project" value="InterPro"/>
</dbReference>
<dbReference type="KEGG" id="ehx:EMIHUDRAFT_461217"/>
<dbReference type="PANTHER" id="PTHR43863:SF2">
    <property type="entry name" value="MALTASE-GLUCOAMYLASE"/>
    <property type="match status" value="1"/>
</dbReference>
<dbReference type="InterPro" id="IPR000322">
    <property type="entry name" value="Glyco_hydro_31_TIM"/>
</dbReference>
<evidence type="ECO:0000256" key="1">
    <source>
        <dbReference type="ARBA" id="ARBA00007806"/>
    </source>
</evidence>
<feature type="chain" id="PRO_5044291436" evidence="4">
    <location>
        <begin position="18"/>
        <end position="690"/>
    </location>
</feature>
<dbReference type="Gene3D" id="2.60.40.1180">
    <property type="entry name" value="Golgi alpha-mannosidase II"/>
    <property type="match status" value="1"/>
</dbReference>
<evidence type="ECO:0000259" key="6">
    <source>
        <dbReference type="Pfam" id="PF21365"/>
    </source>
</evidence>
<evidence type="ECO:0000256" key="2">
    <source>
        <dbReference type="RuleBase" id="RU361185"/>
    </source>
</evidence>
<dbReference type="HOGENOM" id="CLU_399256_0_0_1"/>
<evidence type="ECO:0000313" key="7">
    <source>
        <dbReference type="EnsemblProtists" id="EOD23071"/>
    </source>
</evidence>
<keyword evidence="4" id="KW-0732">Signal</keyword>
<dbReference type="Pfam" id="PF01055">
    <property type="entry name" value="Glyco_hydro_31_2nd"/>
    <property type="match status" value="1"/>
</dbReference>
<evidence type="ECO:0000259" key="5">
    <source>
        <dbReference type="Pfam" id="PF01055"/>
    </source>
</evidence>
<dbReference type="EnsemblProtists" id="EOD23071">
    <property type="protein sequence ID" value="EOD23071"/>
    <property type="gene ID" value="EMIHUDRAFT_461217"/>
</dbReference>
<feature type="region of interest" description="Disordered" evidence="3">
    <location>
        <begin position="441"/>
        <end position="462"/>
    </location>
</feature>
<dbReference type="eggNOG" id="KOG1066">
    <property type="taxonomic scope" value="Eukaryota"/>
</dbReference>
<dbReference type="SUPFAM" id="SSF51445">
    <property type="entry name" value="(Trans)glycosidases"/>
    <property type="match status" value="1"/>
</dbReference>
<feature type="domain" description="Glycoside hydrolase family 31 TIM barrel" evidence="5">
    <location>
        <begin position="334"/>
        <end position="583"/>
    </location>
</feature>
<evidence type="ECO:0000256" key="3">
    <source>
        <dbReference type="SAM" id="MobiDB-lite"/>
    </source>
</evidence>
<dbReference type="GO" id="GO:0005975">
    <property type="term" value="P:carbohydrate metabolic process"/>
    <property type="evidence" value="ECO:0007669"/>
    <property type="project" value="InterPro"/>
</dbReference>
<organism evidence="7 8">
    <name type="scientific">Emiliania huxleyi (strain CCMP1516)</name>
    <dbReference type="NCBI Taxonomy" id="280463"/>
    <lineage>
        <taxon>Eukaryota</taxon>
        <taxon>Haptista</taxon>
        <taxon>Haptophyta</taxon>
        <taxon>Prymnesiophyceae</taxon>
        <taxon>Isochrysidales</taxon>
        <taxon>Noelaerhabdaceae</taxon>
        <taxon>Emiliania</taxon>
    </lineage>
</organism>
<comment type="similarity">
    <text evidence="1 2">Belongs to the glycosyl hydrolase 31 family.</text>
</comment>
<dbReference type="Proteomes" id="UP000013827">
    <property type="component" value="Unassembled WGS sequence"/>
</dbReference>
<keyword evidence="8" id="KW-1185">Reference proteome</keyword>
<dbReference type="InterPro" id="IPR051816">
    <property type="entry name" value="Glycosyl_Hydrolase_31"/>
</dbReference>
<feature type="compositionally biased region" description="Gly residues" evidence="3">
    <location>
        <begin position="452"/>
        <end position="461"/>
    </location>
</feature>
<reference evidence="7" key="2">
    <citation type="submission" date="2024-10" db="UniProtKB">
        <authorList>
            <consortium name="EnsemblProtists"/>
        </authorList>
    </citation>
    <scope>IDENTIFICATION</scope>
</reference>
<evidence type="ECO:0000313" key="8">
    <source>
        <dbReference type="Proteomes" id="UP000013827"/>
    </source>
</evidence>
<sequence>MALIATATAASVTAAAAAPPKVTLTPWCDNSFRVRVAPPLLPPAAQAASAALARSLASKNLTDLPGALIETCRPGASLVPAPGTAVTNGNLAVSVRDDGSLTFRRADTGALLFSAAPSLVFNGGTPGSDGGWRTVEGKAARSCSSSEFDGDLGSAETASECLTKASSTQGRPRQFQCDRRWELKPAPGAVCFLGPPVPKVGAGYFEANLTVTAGDRDEFSYGLGQGEWTPEGGCPEAGAAGPRAVALQLQQRKFHVTIPLLTSSAGYALLFNMPGYGSVAVGKRGEGGSHWTARAALYLDFWVSSVPAGATPPAWPSLYRQYADATGHAPPLREAAMGFWQSRNRYKSSGIALGVAAKYAERPAAVRPSVLVIDYKNQRHDGDFAPDPACYPSVRALSDGVRAAINATLMFSFWPEATEYAPLQQRGCLINADLGGRAVDPTVPELDETDGEGTGGGGDGDYGYNSSFGPPAAYSNLWVNDWLRAFSEPVAEARLPPLLLTRGVWAGGQRHGAVLWSSDIRRPRVHVGHLPGGPPCHLPGTLQGPSRNLLGIPWWTTDVGGYGCGFVEPNDSEYMRELIVRWYNEIWSYGAATQALLEGVVRMRNEFPDDRACRGVDDQYMLGPKYLVAPVTARGATARTVVFPKGASWRPVGGGAPVSGGQTLKVAAPLDTILAFGREAPASEGPLVPA</sequence>
<dbReference type="Pfam" id="PF21365">
    <property type="entry name" value="Glyco_hydro_31_3rd"/>
    <property type="match status" value="1"/>
</dbReference>
<evidence type="ECO:0000256" key="4">
    <source>
        <dbReference type="SAM" id="SignalP"/>
    </source>
</evidence>
<dbReference type="SUPFAM" id="SSF51011">
    <property type="entry name" value="Glycosyl hydrolase domain"/>
    <property type="match status" value="1"/>
</dbReference>
<accession>A0A0D3JHT6</accession>
<dbReference type="Gene3D" id="3.20.20.80">
    <property type="entry name" value="Glycosidases"/>
    <property type="match status" value="2"/>
</dbReference>
<name>A0A0D3JHT6_EMIH1</name>
<protein>
    <submittedName>
        <fullName evidence="7">Uncharacterized protein</fullName>
    </submittedName>
</protein>
<dbReference type="PANTHER" id="PTHR43863">
    <property type="entry name" value="HYDROLASE, PUTATIVE (AFU_ORTHOLOGUE AFUA_1G03140)-RELATED"/>
    <property type="match status" value="1"/>
</dbReference>
<dbReference type="InterPro" id="IPR017853">
    <property type="entry name" value="GH"/>
</dbReference>
<keyword evidence="2" id="KW-0378">Hydrolase</keyword>
<dbReference type="Gene3D" id="2.60.40.1760">
    <property type="entry name" value="glycosyl hydrolase (family 31)"/>
    <property type="match status" value="1"/>
</dbReference>
<dbReference type="GeneID" id="17268618"/>
<dbReference type="STRING" id="2903.R1EJE3"/>
<dbReference type="RefSeq" id="XP_005775500.1">
    <property type="nucleotide sequence ID" value="XM_005775443.1"/>
</dbReference>
<dbReference type="InterPro" id="IPR013780">
    <property type="entry name" value="Glyco_hydro_b"/>
</dbReference>
<dbReference type="PaxDb" id="2903-EOD23071"/>
<feature type="domain" description="Glycosyl hydrolase family 31 C-terminal" evidence="6">
    <location>
        <begin position="605"/>
        <end position="679"/>
    </location>
</feature>
<dbReference type="InterPro" id="IPR048395">
    <property type="entry name" value="Glyco_hydro_31_C"/>
</dbReference>
<feature type="signal peptide" evidence="4">
    <location>
        <begin position="1"/>
        <end position="17"/>
    </location>
</feature>